<evidence type="ECO:0000256" key="1">
    <source>
        <dbReference type="ARBA" id="ARBA00005562"/>
    </source>
</evidence>
<evidence type="ECO:0000256" key="3">
    <source>
        <dbReference type="SAM" id="MobiDB-lite"/>
    </source>
</evidence>
<dbReference type="RefSeq" id="XP_013411896.1">
    <property type="nucleotide sequence ID" value="XM_013556442.1"/>
</dbReference>
<protein>
    <submittedName>
        <fullName evidence="6">Transforming protein p68/c-ets-1</fullName>
    </submittedName>
</protein>
<dbReference type="Gene3D" id="1.10.150.50">
    <property type="entry name" value="Transcription Factor, Ets-1"/>
    <property type="match status" value="1"/>
</dbReference>
<evidence type="ECO:0000313" key="5">
    <source>
        <dbReference type="Proteomes" id="UP000085678"/>
    </source>
</evidence>
<keyword evidence="5" id="KW-1185">Reference proteome</keyword>
<keyword evidence="2" id="KW-0238">DNA-binding</keyword>
<dbReference type="SUPFAM" id="SSF47769">
    <property type="entry name" value="SAM/Pointed domain"/>
    <property type="match status" value="1"/>
</dbReference>
<dbReference type="STRING" id="7574.A0A1S3JP31"/>
<evidence type="ECO:0000256" key="2">
    <source>
        <dbReference type="ARBA" id="ARBA00023125"/>
    </source>
</evidence>
<dbReference type="FunFam" id="1.10.150.50:FF:000014">
    <property type="entry name" value="Protein c-ets-1 isoform 1"/>
    <property type="match status" value="1"/>
</dbReference>
<dbReference type="GO" id="GO:0043565">
    <property type="term" value="F:sequence-specific DNA binding"/>
    <property type="evidence" value="ECO:0007669"/>
    <property type="project" value="InterPro"/>
</dbReference>
<evidence type="ECO:0000313" key="6">
    <source>
        <dbReference type="RefSeq" id="XP_013411896.1"/>
    </source>
</evidence>
<dbReference type="KEGG" id="lak:106174764"/>
<dbReference type="PROSITE" id="PS51433">
    <property type="entry name" value="PNT"/>
    <property type="match status" value="1"/>
</dbReference>
<proteinExistence type="inferred from homology"/>
<dbReference type="InterPro" id="IPR003118">
    <property type="entry name" value="Pointed_dom"/>
</dbReference>
<name>A0A1S3JP31_LINAN</name>
<evidence type="ECO:0000259" key="4">
    <source>
        <dbReference type="PROSITE" id="PS51433"/>
    </source>
</evidence>
<dbReference type="OrthoDB" id="10067219at2759"/>
<sequence>MDLEFYGDYGGESNDCFYQDRKPNMSTKPKRISKTYDGELGKEIERLNSMLPPENDDCCVPGSFGTMQKVPSMSDLSDESLDMPTPQVPPLTPGTNQKMSQALLESFKTFEREQQRLRITKDPQQWSEINIYQWLQWAIREFNLEGVQVQNFANMVGSTLCDLPKDDFLALCPPFVGEILWEHLEIMQKEVEQQRAALGNVPENFSQSVFEDGFMNLAREPAQQQPQQQGQQPIQQQQQQQPSPAATTAPPPPPTSGSGFGGVYDKQKSMTTENICH</sequence>
<dbReference type="AlphaFoldDB" id="A0A1S3JP31"/>
<feature type="compositionally biased region" description="Low complexity" evidence="3">
    <location>
        <begin position="221"/>
        <end position="248"/>
    </location>
</feature>
<reference evidence="6" key="1">
    <citation type="submission" date="2025-08" db="UniProtKB">
        <authorList>
            <consortium name="RefSeq"/>
        </authorList>
    </citation>
    <scope>IDENTIFICATION</scope>
    <source>
        <tissue evidence="6">Gonads</tissue>
    </source>
</reference>
<dbReference type="GeneID" id="106174764"/>
<feature type="region of interest" description="Disordered" evidence="3">
    <location>
        <begin position="221"/>
        <end position="277"/>
    </location>
</feature>
<organism evidence="5 6">
    <name type="scientific">Lingula anatina</name>
    <name type="common">Brachiopod</name>
    <name type="synonym">Lingula unguis</name>
    <dbReference type="NCBI Taxonomy" id="7574"/>
    <lineage>
        <taxon>Eukaryota</taxon>
        <taxon>Metazoa</taxon>
        <taxon>Spiralia</taxon>
        <taxon>Lophotrochozoa</taxon>
        <taxon>Brachiopoda</taxon>
        <taxon>Linguliformea</taxon>
        <taxon>Lingulata</taxon>
        <taxon>Lingulida</taxon>
        <taxon>Linguloidea</taxon>
        <taxon>Lingulidae</taxon>
        <taxon>Lingula</taxon>
    </lineage>
</organism>
<dbReference type="Proteomes" id="UP000085678">
    <property type="component" value="Unplaced"/>
</dbReference>
<feature type="domain" description="PNT" evidence="4">
    <location>
        <begin position="105"/>
        <end position="191"/>
    </location>
</feature>
<accession>A0A1S3JP31</accession>
<dbReference type="InParanoid" id="A0A1S3JP31"/>
<dbReference type="SMART" id="SM00251">
    <property type="entry name" value="SAM_PNT"/>
    <property type="match status" value="1"/>
</dbReference>
<gene>
    <name evidence="6" type="primary">LOC106174764</name>
</gene>
<dbReference type="InterPro" id="IPR013761">
    <property type="entry name" value="SAM/pointed_sf"/>
</dbReference>
<comment type="similarity">
    <text evidence="1">Belongs to the ETS family.</text>
</comment>
<dbReference type="Pfam" id="PF02198">
    <property type="entry name" value="SAM_PNT"/>
    <property type="match status" value="1"/>
</dbReference>